<protein>
    <submittedName>
        <fullName evidence="2">Uncharacterized protein</fullName>
    </submittedName>
</protein>
<organism evidence="2 7">
    <name type="scientific">Rotaria sordida</name>
    <dbReference type="NCBI Taxonomy" id="392033"/>
    <lineage>
        <taxon>Eukaryota</taxon>
        <taxon>Metazoa</taxon>
        <taxon>Spiralia</taxon>
        <taxon>Gnathifera</taxon>
        <taxon>Rotifera</taxon>
        <taxon>Eurotatoria</taxon>
        <taxon>Bdelloidea</taxon>
        <taxon>Philodinida</taxon>
        <taxon>Philodinidae</taxon>
        <taxon>Rotaria</taxon>
    </lineage>
</organism>
<keyword evidence="8" id="KW-1185">Reference proteome</keyword>
<dbReference type="EMBL" id="CAJNOL010000002">
    <property type="protein sequence ID" value="CAF0726183.1"/>
    <property type="molecule type" value="Genomic_DNA"/>
</dbReference>
<reference evidence="2" key="1">
    <citation type="submission" date="2021-02" db="EMBL/GenBank/DDBJ databases">
        <authorList>
            <person name="Nowell W R."/>
        </authorList>
    </citation>
    <scope>NUCLEOTIDE SEQUENCE</scope>
</reference>
<dbReference type="EMBL" id="CAJNOH010000005">
    <property type="protein sequence ID" value="CAF0731873.1"/>
    <property type="molecule type" value="Genomic_DNA"/>
</dbReference>
<evidence type="ECO:0000313" key="4">
    <source>
        <dbReference type="EMBL" id="CAF0800211.1"/>
    </source>
</evidence>
<name>A0A813MZB2_9BILA</name>
<dbReference type="EMBL" id="CAJNOO010000003">
    <property type="protein sequence ID" value="CAF0732108.1"/>
    <property type="molecule type" value="Genomic_DNA"/>
</dbReference>
<dbReference type="EMBL" id="CAJNOT010000046">
    <property type="protein sequence ID" value="CAF0800211.1"/>
    <property type="molecule type" value="Genomic_DNA"/>
</dbReference>
<gene>
    <name evidence="6" type="ORF">JBS370_LOCUS10469</name>
    <name evidence="1" type="ORF">JXQ802_LOCUS146</name>
    <name evidence="5" type="ORF">OTI717_LOCUS10529</name>
    <name evidence="2" type="ORF">PYM288_LOCUS1002</name>
    <name evidence="3" type="ORF">RFH988_LOCUS177</name>
    <name evidence="4" type="ORF">ZHD862_LOCUS2371</name>
</gene>
<evidence type="ECO:0000313" key="2">
    <source>
        <dbReference type="EMBL" id="CAF0731873.1"/>
    </source>
</evidence>
<dbReference type="Proteomes" id="UP000663882">
    <property type="component" value="Unassembled WGS sequence"/>
</dbReference>
<evidence type="ECO:0000313" key="6">
    <source>
        <dbReference type="EMBL" id="CAF3715868.1"/>
    </source>
</evidence>
<dbReference type="Proteomes" id="UP000663823">
    <property type="component" value="Unassembled WGS sequence"/>
</dbReference>
<accession>A0A813MZB2</accession>
<dbReference type="AlphaFoldDB" id="A0A813MZB2"/>
<dbReference type="Proteomes" id="UP000663836">
    <property type="component" value="Unassembled WGS sequence"/>
</dbReference>
<sequence>MQQPKSTNSIFTLLPNEYILFEYTYKLGFCCFSSRITTVTNMRLIIRIIKTPTLFSRKTSTGKEKSKIINLTDITNIKQIQSAILSNQNKWWIKCIDILTCTCSNQDIEWLDLCHDIQNLAMETTESTMEINNIQKTLLVERF</sequence>
<dbReference type="Proteomes" id="UP000663854">
    <property type="component" value="Unassembled WGS sequence"/>
</dbReference>
<evidence type="ECO:0000313" key="8">
    <source>
        <dbReference type="Proteomes" id="UP000663870"/>
    </source>
</evidence>
<proteinExistence type="predicted"/>
<dbReference type="EMBL" id="CAJOAX010000955">
    <property type="protein sequence ID" value="CAF3670479.1"/>
    <property type="molecule type" value="Genomic_DNA"/>
</dbReference>
<dbReference type="EMBL" id="CAJOBD010000760">
    <property type="protein sequence ID" value="CAF3715868.1"/>
    <property type="molecule type" value="Genomic_DNA"/>
</dbReference>
<dbReference type="OrthoDB" id="9975047at2759"/>
<evidence type="ECO:0000313" key="3">
    <source>
        <dbReference type="EMBL" id="CAF0732108.1"/>
    </source>
</evidence>
<comment type="caution">
    <text evidence="2">The sequence shown here is derived from an EMBL/GenBank/DDBJ whole genome shotgun (WGS) entry which is preliminary data.</text>
</comment>
<evidence type="ECO:0000313" key="1">
    <source>
        <dbReference type="EMBL" id="CAF0726183.1"/>
    </source>
</evidence>
<dbReference type="Proteomes" id="UP000663864">
    <property type="component" value="Unassembled WGS sequence"/>
</dbReference>
<evidence type="ECO:0000313" key="7">
    <source>
        <dbReference type="Proteomes" id="UP000663854"/>
    </source>
</evidence>
<dbReference type="Proteomes" id="UP000663870">
    <property type="component" value="Unassembled WGS sequence"/>
</dbReference>
<evidence type="ECO:0000313" key="5">
    <source>
        <dbReference type="EMBL" id="CAF3670479.1"/>
    </source>
</evidence>